<comment type="caution">
    <text evidence="1">The sequence shown here is derived from an EMBL/GenBank/DDBJ whole genome shotgun (WGS) entry which is preliminary data.</text>
</comment>
<gene>
    <name evidence="1" type="ORF">DB88DRAFT_476939</name>
</gene>
<dbReference type="Proteomes" id="UP001182556">
    <property type="component" value="Unassembled WGS sequence"/>
</dbReference>
<keyword evidence="2" id="KW-1185">Reference proteome</keyword>
<name>A0AAD9FW30_PAPLA</name>
<organism evidence="1 2">
    <name type="scientific">Papiliotrema laurentii</name>
    <name type="common">Cryptococcus laurentii</name>
    <dbReference type="NCBI Taxonomy" id="5418"/>
    <lineage>
        <taxon>Eukaryota</taxon>
        <taxon>Fungi</taxon>
        <taxon>Dikarya</taxon>
        <taxon>Basidiomycota</taxon>
        <taxon>Agaricomycotina</taxon>
        <taxon>Tremellomycetes</taxon>
        <taxon>Tremellales</taxon>
        <taxon>Rhynchogastremaceae</taxon>
        <taxon>Papiliotrema</taxon>
    </lineage>
</organism>
<proteinExistence type="predicted"/>
<dbReference type="AlphaFoldDB" id="A0AAD9FW30"/>
<protein>
    <submittedName>
        <fullName evidence="1">Uncharacterized protein</fullName>
    </submittedName>
</protein>
<dbReference type="EMBL" id="JAODAN010000001">
    <property type="protein sequence ID" value="KAK1927160.1"/>
    <property type="molecule type" value="Genomic_DNA"/>
</dbReference>
<evidence type="ECO:0000313" key="2">
    <source>
        <dbReference type="Proteomes" id="UP001182556"/>
    </source>
</evidence>
<reference evidence="1" key="1">
    <citation type="submission" date="2023-02" db="EMBL/GenBank/DDBJ databases">
        <title>Identification and recombinant expression of a fungal hydrolase from Papiliotrema laurentii that hydrolyzes apple cutin and clears colloidal polyester polyurethane.</title>
        <authorList>
            <consortium name="DOE Joint Genome Institute"/>
            <person name="Roman V.A."/>
            <person name="Bojanowski C."/>
            <person name="Crable B.R."/>
            <person name="Wagner D.N."/>
            <person name="Hung C.S."/>
            <person name="Nadeau L.J."/>
            <person name="Schratz L."/>
            <person name="Haridas S."/>
            <person name="Pangilinan J."/>
            <person name="Lipzen A."/>
            <person name="Na H."/>
            <person name="Yan M."/>
            <person name="Ng V."/>
            <person name="Grigoriev I.V."/>
            <person name="Spatafora J.W."/>
            <person name="Barlow D."/>
            <person name="Biffinger J."/>
            <person name="Kelley-Loughnane N."/>
            <person name="Varaljay V.A."/>
            <person name="Crookes-Goodson W.J."/>
        </authorList>
    </citation>
    <scope>NUCLEOTIDE SEQUENCE</scope>
    <source>
        <strain evidence="1">5307AH</strain>
    </source>
</reference>
<accession>A0AAD9FW30</accession>
<sequence>MTGTVPISSWLEPSAALSVLGQCVRSNNVFDEDYNWVEVGRIINGPMMGLHYNPNDKQLTCHQSPTFVAAYPCRRIPPSLKGTCPPPLTSIRHCQVDSSSETFVDCRSAQ</sequence>
<evidence type="ECO:0000313" key="1">
    <source>
        <dbReference type="EMBL" id="KAK1927160.1"/>
    </source>
</evidence>